<evidence type="ECO:0000259" key="2">
    <source>
        <dbReference type="Pfam" id="PF03372"/>
    </source>
</evidence>
<dbReference type="EMBL" id="LNIX01000021">
    <property type="protein sequence ID" value="OXA43678.1"/>
    <property type="molecule type" value="Genomic_DNA"/>
</dbReference>
<dbReference type="InterPro" id="IPR036691">
    <property type="entry name" value="Endo/exonu/phosph_ase_sf"/>
</dbReference>
<evidence type="ECO:0000256" key="1">
    <source>
        <dbReference type="SAM" id="MobiDB-lite"/>
    </source>
</evidence>
<evidence type="ECO:0000313" key="3">
    <source>
        <dbReference type="EMBL" id="OXA43678.1"/>
    </source>
</evidence>
<evidence type="ECO:0000313" key="4">
    <source>
        <dbReference type="Proteomes" id="UP000198287"/>
    </source>
</evidence>
<feature type="domain" description="Endonuclease/exonuclease/phosphatase" evidence="2">
    <location>
        <begin position="27"/>
        <end position="261"/>
    </location>
</feature>
<sequence>MAHNFIFRFVAINAEGLIDHKNVPLVNKIAQIHAIQTAKNFNVLVLTETHHGPRFGRKETTALLKLLPTWNRHDLPCNCKGFAGSATHGVVILAEPGIGFVPGNLHIDPLGEDDHRQVAATLTKDGYTCHLVGCHLQSGMHGPGDAKGAFKVLQLNALATHFGPPDLFGPKDIWIAMGDFNVHRNDPMFGQIQKRLGDIGMRVESDLQLGVENAGSVTHPWTHLGKAGQSSNMLDHAVVRVPVGLECRVDLAANPPIQSDHLQYLVVTVGATKDVTPRSRCNVWHRPYSCVKCGRGFEKNVSHTSGNCPCDNIPELVATIRSVTAVQHRDGPSMSKYAVASRNGRAAKSVRASQGLPPLPSGRQPKGDSPTGTSIRRRELRKAASVRAAAGLPPQPRGGGYRSVLSMTPRAIYKRESRAKAAKQAK</sequence>
<dbReference type="Pfam" id="PF03372">
    <property type="entry name" value="Exo_endo_phos"/>
    <property type="match status" value="1"/>
</dbReference>
<dbReference type="SUPFAM" id="SSF56219">
    <property type="entry name" value="DNase I-like"/>
    <property type="match status" value="1"/>
</dbReference>
<name>A0A226DFC3_FOLCA</name>
<reference evidence="3 4" key="1">
    <citation type="submission" date="2015-12" db="EMBL/GenBank/DDBJ databases">
        <title>The genome of Folsomia candida.</title>
        <authorList>
            <person name="Faddeeva A."/>
            <person name="Derks M.F."/>
            <person name="Anvar Y."/>
            <person name="Smit S."/>
            <person name="Van Straalen N."/>
            <person name="Roelofs D."/>
        </authorList>
    </citation>
    <scope>NUCLEOTIDE SEQUENCE [LARGE SCALE GENOMIC DNA]</scope>
    <source>
        <strain evidence="3 4">VU population</strain>
        <tissue evidence="3">Whole body</tissue>
    </source>
</reference>
<dbReference type="Proteomes" id="UP000198287">
    <property type="component" value="Unassembled WGS sequence"/>
</dbReference>
<dbReference type="GO" id="GO:0003824">
    <property type="term" value="F:catalytic activity"/>
    <property type="evidence" value="ECO:0007669"/>
    <property type="project" value="InterPro"/>
</dbReference>
<dbReference type="AlphaFoldDB" id="A0A226DFC3"/>
<feature type="region of interest" description="Disordered" evidence="1">
    <location>
        <begin position="342"/>
        <end position="426"/>
    </location>
</feature>
<keyword evidence="4" id="KW-1185">Reference proteome</keyword>
<dbReference type="Gene3D" id="3.60.10.10">
    <property type="entry name" value="Endonuclease/exonuclease/phosphatase"/>
    <property type="match status" value="1"/>
</dbReference>
<accession>A0A226DFC3</accession>
<protein>
    <recommendedName>
        <fullName evidence="2">Endonuclease/exonuclease/phosphatase domain-containing protein</fullName>
    </recommendedName>
</protein>
<dbReference type="InterPro" id="IPR005135">
    <property type="entry name" value="Endo/exonuclease/phosphatase"/>
</dbReference>
<comment type="caution">
    <text evidence="3">The sequence shown here is derived from an EMBL/GenBank/DDBJ whole genome shotgun (WGS) entry which is preliminary data.</text>
</comment>
<gene>
    <name evidence="3" type="ORF">Fcan01_21586</name>
</gene>
<dbReference type="OrthoDB" id="498204at2759"/>
<organism evidence="3 4">
    <name type="scientific">Folsomia candida</name>
    <name type="common">Springtail</name>
    <dbReference type="NCBI Taxonomy" id="158441"/>
    <lineage>
        <taxon>Eukaryota</taxon>
        <taxon>Metazoa</taxon>
        <taxon>Ecdysozoa</taxon>
        <taxon>Arthropoda</taxon>
        <taxon>Hexapoda</taxon>
        <taxon>Collembola</taxon>
        <taxon>Entomobryomorpha</taxon>
        <taxon>Isotomoidea</taxon>
        <taxon>Isotomidae</taxon>
        <taxon>Proisotominae</taxon>
        <taxon>Folsomia</taxon>
    </lineage>
</organism>
<proteinExistence type="predicted"/>